<dbReference type="InterPro" id="IPR009907">
    <property type="entry name" value="RpoY"/>
</dbReference>
<keyword evidence="3 5" id="KW-0548">Nucleotidyltransferase</keyword>
<sequence>MIFKVFYQPTKTEIPLRENTSSLFLEADSIIEAREKLASTPYNIEYIEEVSPAQLADEKENNPDFEIMEF</sequence>
<dbReference type="GO" id="GO:0003899">
    <property type="term" value="F:DNA-directed RNA polymerase activity"/>
    <property type="evidence" value="ECO:0007669"/>
    <property type="project" value="UniProtKB-UniRule"/>
</dbReference>
<dbReference type="GO" id="GO:0003677">
    <property type="term" value="F:DNA binding"/>
    <property type="evidence" value="ECO:0007669"/>
    <property type="project" value="UniProtKB-UniRule"/>
</dbReference>
<accession>A0A1G8IY05</accession>
<keyword evidence="1 5" id="KW-0240">DNA-directed RNA polymerase</keyword>
<dbReference type="Pfam" id="PF07288">
    <property type="entry name" value="RpoY"/>
    <property type="match status" value="1"/>
</dbReference>
<comment type="catalytic activity">
    <reaction evidence="5">
        <text>RNA(n) + a ribonucleoside 5'-triphosphate = RNA(n+1) + diphosphate</text>
        <dbReference type="Rhea" id="RHEA:21248"/>
        <dbReference type="Rhea" id="RHEA-COMP:14527"/>
        <dbReference type="Rhea" id="RHEA-COMP:17342"/>
        <dbReference type="ChEBI" id="CHEBI:33019"/>
        <dbReference type="ChEBI" id="CHEBI:61557"/>
        <dbReference type="ChEBI" id="CHEBI:140395"/>
        <dbReference type="EC" id="2.7.7.6"/>
    </reaction>
</comment>
<dbReference type="STRING" id="84521.SAMN04487994_100266"/>
<dbReference type="EMBL" id="PNHE01000001">
    <property type="protein sequence ID" value="PMC59227.1"/>
    <property type="molecule type" value="Genomic_DNA"/>
</dbReference>
<dbReference type="GO" id="GO:0006351">
    <property type="term" value="P:DNA-templated transcription"/>
    <property type="evidence" value="ECO:0007669"/>
    <property type="project" value="UniProtKB-UniRule"/>
</dbReference>
<comment type="function">
    <text evidence="5">A non-essential component of RNA polymerase (RNAP).</text>
</comment>
<gene>
    <name evidence="5" type="primary">rpoY</name>
    <name evidence="6" type="ORF">CJ205_00540</name>
</gene>
<dbReference type="RefSeq" id="WP_092083896.1">
    <property type="nucleotide sequence ID" value="NZ_FNEL01000002.1"/>
</dbReference>
<evidence type="ECO:0000256" key="4">
    <source>
        <dbReference type="ARBA" id="ARBA00023163"/>
    </source>
</evidence>
<dbReference type="AlphaFoldDB" id="A0A1G8IY05"/>
<dbReference type="Gene3D" id="3.10.20.730">
    <property type="entry name" value="RNAP, epsilon subunit-like"/>
    <property type="match status" value="1"/>
</dbReference>
<keyword evidence="2 5" id="KW-0808">Transferase</keyword>
<dbReference type="OrthoDB" id="2147503at2"/>
<comment type="caution">
    <text evidence="6">The sequence shown here is derived from an EMBL/GenBank/DDBJ whole genome shotgun (WGS) entry which is preliminary data.</text>
</comment>
<keyword evidence="7" id="KW-1185">Reference proteome</keyword>
<keyword evidence="4 5" id="KW-0804">Transcription</keyword>
<reference evidence="6 7" key="1">
    <citation type="submission" date="2017-09" db="EMBL/GenBank/DDBJ databases">
        <title>Bacterial strain isolated from the female urinary microbiota.</title>
        <authorList>
            <person name="Thomas-White K."/>
            <person name="Kumar N."/>
            <person name="Forster S."/>
            <person name="Putonti C."/>
            <person name="Lawley T."/>
            <person name="Wolfe A.J."/>
        </authorList>
    </citation>
    <scope>NUCLEOTIDE SEQUENCE [LARGE SCALE GENOMIC DNA]</scope>
    <source>
        <strain evidence="6 7">UMB0852</strain>
    </source>
</reference>
<evidence type="ECO:0000256" key="5">
    <source>
        <dbReference type="HAMAP-Rule" id="MF_01553"/>
    </source>
</evidence>
<evidence type="ECO:0000313" key="6">
    <source>
        <dbReference type="EMBL" id="PMC59227.1"/>
    </source>
</evidence>
<evidence type="ECO:0000313" key="7">
    <source>
        <dbReference type="Proteomes" id="UP000235682"/>
    </source>
</evidence>
<evidence type="ECO:0000256" key="2">
    <source>
        <dbReference type="ARBA" id="ARBA00022679"/>
    </source>
</evidence>
<evidence type="ECO:0000256" key="1">
    <source>
        <dbReference type="ARBA" id="ARBA00022478"/>
    </source>
</evidence>
<name>A0A1G8IY05_9LACT</name>
<dbReference type="GO" id="GO:0000428">
    <property type="term" value="C:DNA-directed RNA polymerase complex"/>
    <property type="evidence" value="ECO:0007669"/>
    <property type="project" value="UniProtKB-KW"/>
</dbReference>
<dbReference type="EC" id="2.7.7.6" evidence="5"/>
<dbReference type="HAMAP" id="MF_01553">
    <property type="entry name" value="RNApol_bact_RpoY"/>
    <property type="match status" value="1"/>
</dbReference>
<dbReference type="Proteomes" id="UP000235682">
    <property type="component" value="Unassembled WGS sequence"/>
</dbReference>
<comment type="similarity">
    <text evidence="5">Belongs to the RNA polymerase subunit epsilon family.</text>
</comment>
<comment type="subunit">
    <text evidence="5">RNAP is composed of a core of 2 alpha, a beta and a beta' subunit. The core is associated with a delta subunit, and at least one of epsilon or omega. When a sigma factor is associated with the core the holoenzyme is formed, which can initiate transcription.</text>
</comment>
<evidence type="ECO:0000256" key="3">
    <source>
        <dbReference type="ARBA" id="ARBA00022695"/>
    </source>
</evidence>
<protein>
    <recommendedName>
        <fullName evidence="5">DNA-directed RNA polymerase subunit epsilon</fullName>
        <shortName evidence="5">RNAP epsilon subunit</shortName>
        <ecNumber evidence="5">2.7.7.6</ecNumber>
    </recommendedName>
    <alternativeName>
        <fullName evidence="5">RNA polymerase epsilon subunit</fullName>
    </alternativeName>
    <alternativeName>
        <fullName evidence="5">Transcriptase subunit epsilon</fullName>
    </alternativeName>
</protein>
<proteinExistence type="inferred from homology"/>
<organism evidence="6 7">
    <name type="scientific">Dolosicoccus paucivorans</name>
    <dbReference type="NCBI Taxonomy" id="84521"/>
    <lineage>
        <taxon>Bacteria</taxon>
        <taxon>Bacillati</taxon>
        <taxon>Bacillota</taxon>
        <taxon>Bacilli</taxon>
        <taxon>Lactobacillales</taxon>
        <taxon>Aerococcaceae</taxon>
        <taxon>Dolosicoccus</taxon>
    </lineage>
</organism>